<name>A0ABT3S908_9MYCO</name>
<keyword evidence="1" id="KW-0472">Membrane</keyword>
<dbReference type="Proteomes" id="UP001300745">
    <property type="component" value="Unassembled WGS sequence"/>
</dbReference>
<evidence type="ECO:0000313" key="3">
    <source>
        <dbReference type="Proteomes" id="UP001300745"/>
    </source>
</evidence>
<evidence type="ECO:0000313" key="2">
    <source>
        <dbReference type="EMBL" id="MCX2935986.1"/>
    </source>
</evidence>
<dbReference type="RefSeq" id="WP_265995378.1">
    <property type="nucleotide sequence ID" value="NZ_JAPJDN010000003.1"/>
</dbReference>
<feature type="transmembrane region" description="Helical" evidence="1">
    <location>
        <begin position="87"/>
        <end position="109"/>
    </location>
</feature>
<keyword evidence="3" id="KW-1185">Reference proteome</keyword>
<comment type="caution">
    <text evidence="2">The sequence shown here is derived from an EMBL/GenBank/DDBJ whole genome shotgun (WGS) entry which is preliminary data.</text>
</comment>
<gene>
    <name evidence="2" type="ORF">ORI27_04700</name>
</gene>
<feature type="transmembrane region" description="Helical" evidence="1">
    <location>
        <begin position="6"/>
        <end position="25"/>
    </location>
</feature>
<reference evidence="2 3" key="1">
    <citation type="submission" date="2022-11" db="EMBL/GenBank/DDBJ databases">
        <title>Mycobacterium sp. nov.</title>
        <authorList>
            <person name="Papic B."/>
            <person name="Spicic S."/>
            <person name="Duvnjak S."/>
        </authorList>
    </citation>
    <scope>NUCLEOTIDE SEQUENCE [LARGE SCALE GENOMIC DNA]</scope>
    <source>
        <strain evidence="2 3">CVI_P4</strain>
    </source>
</reference>
<feature type="transmembrane region" description="Helical" evidence="1">
    <location>
        <begin position="63"/>
        <end position="81"/>
    </location>
</feature>
<dbReference type="EMBL" id="JAPJDO010000003">
    <property type="protein sequence ID" value="MCX2935986.1"/>
    <property type="molecule type" value="Genomic_DNA"/>
</dbReference>
<accession>A0ABT3S908</accession>
<keyword evidence="1" id="KW-1133">Transmembrane helix</keyword>
<evidence type="ECO:0008006" key="4">
    <source>
        <dbReference type="Google" id="ProtNLM"/>
    </source>
</evidence>
<protein>
    <recommendedName>
        <fullName evidence="4">DUF1772 domain-containing protein</fullName>
    </recommendedName>
</protein>
<evidence type="ECO:0000256" key="1">
    <source>
        <dbReference type="SAM" id="Phobius"/>
    </source>
</evidence>
<sequence>MSVLTGLLTACSGFLLAVLWMDLIFDSQVRSARRREQLTEATLASIAGYYHRATTTSQPMGRLIAAVMVVLLAALLGQGLFGASPGWLLTVSAALAGGPILLALTRTVPNAVRLGQRSGTAVDQTRLARMIYRDHIVCAVSLLAFLVLWLGWPHR</sequence>
<keyword evidence="1" id="KW-0812">Transmembrane</keyword>
<organism evidence="2 3">
    <name type="scientific">Mycobacterium pinniadriaticum</name>
    <dbReference type="NCBI Taxonomy" id="2994102"/>
    <lineage>
        <taxon>Bacteria</taxon>
        <taxon>Bacillati</taxon>
        <taxon>Actinomycetota</taxon>
        <taxon>Actinomycetes</taxon>
        <taxon>Mycobacteriales</taxon>
        <taxon>Mycobacteriaceae</taxon>
        <taxon>Mycobacterium</taxon>
    </lineage>
</organism>
<proteinExistence type="predicted"/>
<feature type="transmembrane region" description="Helical" evidence="1">
    <location>
        <begin position="130"/>
        <end position="152"/>
    </location>
</feature>